<accession>A0A0N5C5H8</accession>
<evidence type="ECO:0000313" key="2">
    <source>
        <dbReference type="WBParaSite" id="SPAL_0001320800.1"/>
    </source>
</evidence>
<dbReference type="Proteomes" id="UP000046392">
    <property type="component" value="Unplaced"/>
</dbReference>
<protein>
    <submittedName>
        <fullName evidence="2">3'-5' exonuclease domain-containing protein</fullName>
    </submittedName>
</protein>
<organism evidence="1 2">
    <name type="scientific">Strongyloides papillosus</name>
    <name type="common">Intestinal threadworm</name>
    <dbReference type="NCBI Taxonomy" id="174720"/>
    <lineage>
        <taxon>Eukaryota</taxon>
        <taxon>Metazoa</taxon>
        <taxon>Ecdysozoa</taxon>
        <taxon>Nematoda</taxon>
        <taxon>Chromadorea</taxon>
        <taxon>Rhabditida</taxon>
        <taxon>Tylenchina</taxon>
        <taxon>Panagrolaimomorpha</taxon>
        <taxon>Strongyloidoidea</taxon>
        <taxon>Strongyloididae</taxon>
        <taxon>Strongyloides</taxon>
    </lineage>
</organism>
<reference evidence="2" key="1">
    <citation type="submission" date="2017-02" db="UniProtKB">
        <authorList>
            <consortium name="WormBaseParasite"/>
        </authorList>
    </citation>
    <scope>IDENTIFICATION</scope>
</reference>
<dbReference type="AlphaFoldDB" id="A0A0N5C5H8"/>
<dbReference type="WBParaSite" id="SPAL_0001320800.1">
    <property type="protein sequence ID" value="SPAL_0001320800.1"/>
    <property type="gene ID" value="SPAL_0001320800"/>
</dbReference>
<proteinExistence type="predicted"/>
<keyword evidence="1" id="KW-1185">Reference proteome</keyword>
<sequence>MYGSHSKRNLKRRIASATKYRRSNNDVSTTDNENLPEISSNVDEEILSFDNIMNLLENDDDDDILSFADLDTFENEDQEIESDGNRDSPSFKLDLENLSPLYNGANISLEEFVARFFKIKKQGSLSDSQAQMMLVLIKNSLPASNCLPSTIEAMRQCLQSTVPELGLLFKTSVIQKFEDESVLCFDFMSHLKLIVKENFNFFEIKDNSQTNAVVEMKLMLHIDGAQMSKSSAIKLWSVSAVCMNLPKRIRYNIKNVLILTMSVSRRAIDFNKLIQPIKDRYDSLPQILMYGKNLSREFKYKVSFLGLTGDISAIRESNGFKSYNSLYGCTFCNQKALSIGNRRVWKRSEENDWKTSSYYLSKVKEVLEKRAGIIESNNDDSDFGISHLSPWIPLLVVPDQLSVDWFHTILLGPLKEDINLIINRFSLVDKRTSSNRTVVNGLSRSELGKISSIFKKTNFPVEIKRSLKGLDELSYFKELDYKLIFLYMLPTVLIFETTGSVRDLMVIDSILFAGVTALMHDNITADLIHESQFMINFWFKRRFEKLGHSSSTIKSHLITHLPKLSEKYSNICNTSCFHGEGFLYLLGKMISLNDFKNILPQIQKRLIDYIAAERILSTIDDRKKSKEKLPSSDIIALCTELPIPIELYKSLGGFYLNSFYLKCSERFILHRDSLLIYKSEEGVYHAGYLLAYFESLSNTNDHKLIVAPLCVHNNHILSMISPGCNVIDIQTLKKSSVLKQYKVVSNKLFFGELPKKEYPYIVISISKVVSKALYIETEKFNFICPLLNSFEHN</sequence>
<dbReference type="STRING" id="174720.A0A0N5C5H8"/>
<name>A0A0N5C5H8_STREA</name>
<evidence type="ECO:0000313" key="1">
    <source>
        <dbReference type="Proteomes" id="UP000046392"/>
    </source>
</evidence>